<dbReference type="AlphaFoldDB" id="A0A6J4PH34"/>
<name>A0A6J4PH34_9ACTN</name>
<feature type="non-terminal residue" evidence="2">
    <location>
        <position position="148"/>
    </location>
</feature>
<feature type="compositionally biased region" description="Basic and acidic residues" evidence="1">
    <location>
        <begin position="139"/>
        <end position="148"/>
    </location>
</feature>
<feature type="compositionally biased region" description="Basic residues" evidence="1">
    <location>
        <begin position="91"/>
        <end position="105"/>
    </location>
</feature>
<dbReference type="EMBL" id="CADCVA010000124">
    <property type="protein sequence ID" value="CAA9413361.1"/>
    <property type="molecule type" value="Genomic_DNA"/>
</dbReference>
<evidence type="ECO:0000313" key="2">
    <source>
        <dbReference type="EMBL" id="CAA9413361.1"/>
    </source>
</evidence>
<proteinExistence type="predicted"/>
<organism evidence="2">
    <name type="scientific">uncultured Rubrobacteraceae bacterium</name>
    <dbReference type="NCBI Taxonomy" id="349277"/>
    <lineage>
        <taxon>Bacteria</taxon>
        <taxon>Bacillati</taxon>
        <taxon>Actinomycetota</taxon>
        <taxon>Rubrobacteria</taxon>
        <taxon>Rubrobacterales</taxon>
        <taxon>Rubrobacteraceae</taxon>
        <taxon>environmental samples</taxon>
    </lineage>
</organism>
<feature type="non-terminal residue" evidence="2">
    <location>
        <position position="1"/>
    </location>
</feature>
<feature type="compositionally biased region" description="Basic and acidic residues" evidence="1">
    <location>
        <begin position="117"/>
        <end position="131"/>
    </location>
</feature>
<evidence type="ECO:0000256" key="1">
    <source>
        <dbReference type="SAM" id="MobiDB-lite"/>
    </source>
</evidence>
<reference evidence="2" key="1">
    <citation type="submission" date="2020-02" db="EMBL/GenBank/DDBJ databases">
        <authorList>
            <person name="Meier V. D."/>
        </authorList>
    </citation>
    <scope>NUCLEOTIDE SEQUENCE</scope>
    <source>
        <strain evidence="2">AVDCRST_MAG82</strain>
    </source>
</reference>
<sequence>HHRPENGHRRQEDRGMRRVHLRILPGPLAQHPRGLRVRRGRPTDTDLRHRLFGHPGPRARRRGAPRRGDVLPDHPPGGARLRHPDKDRRRPALLRAPRRRYRQRSACRPQAAPRGGQQDHKRNARGRDAHRALQKVVRHRPDQEAGRL</sequence>
<gene>
    <name evidence="2" type="ORF">AVDCRST_MAG82-933</name>
</gene>
<accession>A0A6J4PH34</accession>
<feature type="region of interest" description="Disordered" evidence="1">
    <location>
        <begin position="23"/>
        <end position="148"/>
    </location>
</feature>
<protein>
    <submittedName>
        <fullName evidence="2">Uncharacterized protein</fullName>
    </submittedName>
</protein>